<organism evidence="1 2">
    <name type="scientific">Sphingomonas oligophenolica</name>
    <dbReference type="NCBI Taxonomy" id="301154"/>
    <lineage>
        <taxon>Bacteria</taxon>
        <taxon>Pseudomonadati</taxon>
        <taxon>Pseudomonadota</taxon>
        <taxon>Alphaproteobacteria</taxon>
        <taxon>Sphingomonadales</taxon>
        <taxon>Sphingomonadaceae</taxon>
        <taxon>Sphingomonas</taxon>
    </lineage>
</organism>
<keyword evidence="2" id="KW-1185">Reference proteome</keyword>
<proteinExistence type="predicted"/>
<dbReference type="EMBL" id="RCZK01000001">
    <property type="protein sequence ID" value="TPG15550.1"/>
    <property type="molecule type" value="Genomic_DNA"/>
</dbReference>
<protein>
    <submittedName>
        <fullName evidence="1">Uncharacterized protein</fullName>
    </submittedName>
</protein>
<evidence type="ECO:0000313" key="2">
    <source>
        <dbReference type="Proteomes" id="UP000318413"/>
    </source>
</evidence>
<gene>
    <name evidence="1" type="ORF">EAH84_01770</name>
</gene>
<evidence type="ECO:0000313" key="1">
    <source>
        <dbReference type="EMBL" id="TPG15550.1"/>
    </source>
</evidence>
<name>A0A502CSR4_9SPHN</name>
<reference evidence="1 2" key="1">
    <citation type="journal article" date="2019" name="Environ. Microbiol.">
        <title>Species interactions and distinct microbial communities in high Arctic permafrost affected cryosols are associated with the CH4 and CO2 gas fluxes.</title>
        <authorList>
            <person name="Altshuler I."/>
            <person name="Hamel J."/>
            <person name="Turney S."/>
            <person name="Magnuson E."/>
            <person name="Levesque R."/>
            <person name="Greer C."/>
            <person name="Whyte L.G."/>
        </authorList>
    </citation>
    <scope>NUCLEOTIDE SEQUENCE [LARGE SCALE GENOMIC DNA]</scope>
    <source>
        <strain evidence="1 2">S5.1</strain>
    </source>
</reference>
<dbReference type="AlphaFoldDB" id="A0A502CSR4"/>
<dbReference type="PROSITE" id="PS51257">
    <property type="entry name" value="PROKAR_LIPOPROTEIN"/>
    <property type="match status" value="1"/>
</dbReference>
<dbReference type="RefSeq" id="WP_140866736.1">
    <property type="nucleotide sequence ID" value="NZ_RCZK01000001.1"/>
</dbReference>
<sequence length="181" mass="18366">MRRAITIGTMALAIALAGCGSPSDTPAAAPTASEPAKPAFAADGPAVIAAVRSFGSPWNEARTSEPMVDTRTGGTVRVLNGATGSAQIFSRRDGKVWQVKLVTGAPNHCGVSQPLLAALPKLAAVLTPGTTISDADRNTASDGLLTLGRKTHEMSGIAVTTQGGCTHWLTLAVPEVTPTAP</sequence>
<dbReference type="Proteomes" id="UP000318413">
    <property type="component" value="Unassembled WGS sequence"/>
</dbReference>
<dbReference type="OrthoDB" id="9965778at2"/>
<accession>A0A502CSR4</accession>
<comment type="caution">
    <text evidence="1">The sequence shown here is derived from an EMBL/GenBank/DDBJ whole genome shotgun (WGS) entry which is preliminary data.</text>
</comment>